<dbReference type="SUPFAM" id="SSF51905">
    <property type="entry name" value="FAD/NAD(P)-binding domain"/>
    <property type="match status" value="1"/>
</dbReference>
<keyword evidence="8" id="KW-1185">Reference proteome</keyword>
<protein>
    <recommendedName>
        <fullName evidence="5">Pyridine nucleotide-disulfide oxidoreductase domain-containing protein 2</fullName>
    </recommendedName>
</protein>
<dbReference type="Pfam" id="PF12831">
    <property type="entry name" value="FAD_oxidored"/>
    <property type="match status" value="1"/>
</dbReference>
<evidence type="ECO:0000313" key="9">
    <source>
        <dbReference type="WBParaSite" id="ACOC_0000571301-mRNA-1"/>
    </source>
</evidence>
<dbReference type="PRINTS" id="PR00411">
    <property type="entry name" value="PNDRDTASEI"/>
</dbReference>
<feature type="domain" description="Amine oxidase" evidence="6">
    <location>
        <begin position="274"/>
        <end position="375"/>
    </location>
</feature>
<evidence type="ECO:0000259" key="6">
    <source>
        <dbReference type="Pfam" id="PF01593"/>
    </source>
</evidence>
<name>A0A0R3PLR2_ANGCS</name>
<evidence type="ECO:0000256" key="1">
    <source>
        <dbReference type="ARBA" id="ARBA00004305"/>
    </source>
</evidence>
<dbReference type="Gene3D" id="3.50.50.60">
    <property type="entry name" value="FAD/NAD(P)-binding domain"/>
    <property type="match status" value="2"/>
</dbReference>
<organism evidence="9">
    <name type="scientific">Angiostrongylus costaricensis</name>
    <name type="common">Nematode worm</name>
    <dbReference type="NCBI Taxonomy" id="334426"/>
    <lineage>
        <taxon>Eukaryota</taxon>
        <taxon>Metazoa</taxon>
        <taxon>Ecdysozoa</taxon>
        <taxon>Nematoda</taxon>
        <taxon>Chromadorea</taxon>
        <taxon>Rhabditida</taxon>
        <taxon>Rhabditina</taxon>
        <taxon>Rhabditomorpha</taxon>
        <taxon>Strongyloidea</taxon>
        <taxon>Metastrongylidae</taxon>
        <taxon>Angiostrongylus</taxon>
    </lineage>
</organism>
<dbReference type="PANTHER" id="PTHR10668:SF103">
    <property type="entry name" value="PYRIDINE NUCLEOTIDE-DISULFIDE OXIDOREDUCTASE DOMAIN-CONTAINING PROTEIN 2"/>
    <property type="match status" value="1"/>
</dbReference>
<evidence type="ECO:0000313" key="8">
    <source>
        <dbReference type="Proteomes" id="UP000267027"/>
    </source>
</evidence>
<dbReference type="InterPro" id="IPR036188">
    <property type="entry name" value="FAD/NAD-bd_sf"/>
</dbReference>
<dbReference type="AlphaFoldDB" id="A0A0R3PLR2"/>
<dbReference type="GO" id="GO:0005759">
    <property type="term" value="C:mitochondrial matrix"/>
    <property type="evidence" value="ECO:0007669"/>
    <property type="project" value="UniProtKB-SubCell"/>
</dbReference>
<accession>A0A0R3PLR2</accession>
<evidence type="ECO:0000256" key="4">
    <source>
        <dbReference type="ARBA" id="ARBA00038825"/>
    </source>
</evidence>
<dbReference type="PANTHER" id="PTHR10668">
    <property type="entry name" value="PHYTOENE DEHYDROGENASE"/>
    <property type="match status" value="1"/>
</dbReference>
<dbReference type="EMBL" id="UYYA01003889">
    <property type="protein sequence ID" value="VDM57299.1"/>
    <property type="molecule type" value="Genomic_DNA"/>
</dbReference>
<sequence>MSGRFTALRTLYTHPKDVYDVVVVGGGHNGLTAAAYMARAGKRVCLLERRTLLGGAAVTEEIVPSFKFSRASYLLSLLRPVIIDDLKLKEHGLRYHVRNPSSFTPIRDSNKSLLLGLDMNENCKQIAKFSQRDAEKFPKYEQFIERIVYALESHMDHVPHNFHEKSKWKLLKNRWKIREMIKSGKKSMIPLPEMKRLINFITVRHIGANNAVEFYELMTAPIAKVMEKWFESDVLKATLGTDGIIGFAASPYDAGTGYVLLHHVLGGLDNRRGAWGYVIGGMGEVSQAIAKAARKHGAEIFTGQEVVEILVDRGSAKGVLLSNGKEVHAKMVFSNATPKITFEDLLPKSNLPQEFLSAVQSIDYTSPVTKINVAVAELPSFTCNPNSGKRPLPHHQTTIHMNCEHMDTIHGAFTDFMNGNWSRRPVIEMTIPSSIDRSLVADDSSHVISLFTQYTPYQLKEGQWTDETKKCYAKHVFSEIDAYAPNFSSSVIDYEVLPPPDIERIFGLTGGNIFHGAMTLDQLYFARPVPQFSSFRTPIRELYLCGSGAHPGGGVTGAPGRLAALTALEE</sequence>
<dbReference type="OrthoDB" id="7777654at2759"/>
<evidence type="ECO:0000256" key="2">
    <source>
        <dbReference type="ARBA" id="ARBA00006046"/>
    </source>
</evidence>
<reference evidence="7 8" key="2">
    <citation type="submission" date="2018-11" db="EMBL/GenBank/DDBJ databases">
        <authorList>
            <consortium name="Pathogen Informatics"/>
        </authorList>
    </citation>
    <scope>NUCLEOTIDE SEQUENCE [LARGE SCALE GENOMIC DNA]</scope>
    <source>
        <strain evidence="7 8">Costa Rica</strain>
    </source>
</reference>
<comment type="similarity">
    <text evidence="2">Belongs to the carotenoid/retinoid oxidoreductase family.</text>
</comment>
<evidence type="ECO:0000313" key="7">
    <source>
        <dbReference type="EMBL" id="VDM57299.1"/>
    </source>
</evidence>
<dbReference type="InterPro" id="IPR002937">
    <property type="entry name" value="Amino_oxidase"/>
</dbReference>
<reference evidence="9" key="1">
    <citation type="submission" date="2016-04" db="UniProtKB">
        <authorList>
            <consortium name="WormBaseParasite"/>
        </authorList>
    </citation>
    <scope>IDENTIFICATION</scope>
</reference>
<dbReference type="OMA" id="GLYHCGS"/>
<dbReference type="GO" id="GO:0016491">
    <property type="term" value="F:oxidoreductase activity"/>
    <property type="evidence" value="ECO:0007669"/>
    <property type="project" value="InterPro"/>
</dbReference>
<evidence type="ECO:0000256" key="5">
    <source>
        <dbReference type="ARBA" id="ARBA00040298"/>
    </source>
</evidence>
<dbReference type="Proteomes" id="UP000267027">
    <property type="component" value="Unassembled WGS sequence"/>
</dbReference>
<comment type="function">
    <text evidence="3">Probable oxidoreductase that may play a role as regulator of mitochondrial function.</text>
</comment>
<proteinExistence type="inferred from homology"/>
<comment type="subunit">
    <text evidence="4">Interacts with COX5B; this interaction may contribute to localize PYROXD2 to the inner face of the inner mitochondrial membrane.</text>
</comment>
<dbReference type="STRING" id="334426.A0A0R3PLR2"/>
<dbReference type="Pfam" id="PF01593">
    <property type="entry name" value="Amino_oxidase"/>
    <property type="match status" value="1"/>
</dbReference>
<comment type="subcellular location">
    <subcellularLocation>
        <location evidence="1">Mitochondrion matrix</location>
    </subcellularLocation>
</comment>
<gene>
    <name evidence="7" type="ORF">ACOC_LOCUS5714</name>
</gene>
<dbReference type="WBParaSite" id="ACOC_0000571301-mRNA-1">
    <property type="protein sequence ID" value="ACOC_0000571301-mRNA-1"/>
    <property type="gene ID" value="ACOC_0000571301"/>
</dbReference>
<evidence type="ECO:0000256" key="3">
    <source>
        <dbReference type="ARBA" id="ARBA00037217"/>
    </source>
</evidence>